<dbReference type="Pfam" id="PF00698">
    <property type="entry name" value="Acyl_transf_1"/>
    <property type="match status" value="1"/>
</dbReference>
<organism evidence="12 13">
    <name type="scientific">Xylaria grammica</name>
    <dbReference type="NCBI Taxonomy" id="363999"/>
    <lineage>
        <taxon>Eukaryota</taxon>
        <taxon>Fungi</taxon>
        <taxon>Dikarya</taxon>
        <taxon>Ascomycota</taxon>
        <taxon>Pezizomycotina</taxon>
        <taxon>Sordariomycetes</taxon>
        <taxon>Xylariomycetidae</taxon>
        <taxon>Xylariales</taxon>
        <taxon>Xylariaceae</taxon>
        <taxon>Xylaria</taxon>
    </lineage>
</organism>
<evidence type="ECO:0000256" key="4">
    <source>
        <dbReference type="ARBA" id="ARBA00022679"/>
    </source>
</evidence>
<dbReference type="InterPro" id="IPR013217">
    <property type="entry name" value="Methyltransf_12"/>
</dbReference>
<dbReference type="GO" id="GO:0006633">
    <property type="term" value="P:fatty acid biosynthetic process"/>
    <property type="evidence" value="ECO:0007669"/>
    <property type="project" value="InterPro"/>
</dbReference>
<evidence type="ECO:0000313" key="12">
    <source>
        <dbReference type="EMBL" id="RWA10608.1"/>
    </source>
</evidence>
<dbReference type="Gene3D" id="3.10.129.110">
    <property type="entry name" value="Polyketide synthase dehydratase"/>
    <property type="match status" value="1"/>
</dbReference>
<evidence type="ECO:0000256" key="2">
    <source>
        <dbReference type="ARBA" id="ARBA00022553"/>
    </source>
</evidence>
<dbReference type="InterPro" id="IPR014030">
    <property type="entry name" value="Ketoacyl_synth_N"/>
</dbReference>
<keyword evidence="5" id="KW-0560">Oxidoreductase</keyword>
<accession>A0A439D876</accession>
<dbReference type="SMART" id="SM00825">
    <property type="entry name" value="PKS_KS"/>
    <property type="match status" value="1"/>
</dbReference>
<keyword evidence="13" id="KW-1185">Reference proteome</keyword>
<dbReference type="Gene3D" id="3.40.47.10">
    <property type="match status" value="1"/>
</dbReference>
<dbReference type="Proteomes" id="UP000286045">
    <property type="component" value="Unassembled WGS sequence"/>
</dbReference>
<feature type="region of interest" description="Disordered" evidence="8">
    <location>
        <begin position="2500"/>
        <end position="2566"/>
    </location>
</feature>
<dbReference type="STRING" id="363999.A0A439D876"/>
<dbReference type="SUPFAM" id="SSF53901">
    <property type="entry name" value="Thiolase-like"/>
    <property type="match status" value="1"/>
</dbReference>
<dbReference type="Pfam" id="PF16197">
    <property type="entry name" value="KAsynt_C_assoc"/>
    <property type="match status" value="1"/>
</dbReference>
<evidence type="ECO:0000259" key="11">
    <source>
        <dbReference type="PROSITE" id="PS52019"/>
    </source>
</evidence>
<dbReference type="InterPro" id="IPR029063">
    <property type="entry name" value="SAM-dependent_MTases_sf"/>
</dbReference>
<dbReference type="InterPro" id="IPR032821">
    <property type="entry name" value="PKS_assoc"/>
</dbReference>
<dbReference type="GO" id="GO:0016491">
    <property type="term" value="F:oxidoreductase activity"/>
    <property type="evidence" value="ECO:0007669"/>
    <property type="project" value="UniProtKB-KW"/>
</dbReference>
<feature type="region of interest" description="N-terminal hotdog fold" evidence="7">
    <location>
        <begin position="937"/>
        <end position="1076"/>
    </location>
</feature>
<evidence type="ECO:0000259" key="10">
    <source>
        <dbReference type="PROSITE" id="PS52004"/>
    </source>
</evidence>
<keyword evidence="6" id="KW-0511">Multifunctional enzyme</keyword>
<proteinExistence type="predicted"/>
<feature type="compositionally biased region" description="Polar residues" evidence="8">
    <location>
        <begin position="2502"/>
        <end position="2557"/>
    </location>
</feature>
<dbReference type="InterPro" id="IPR020807">
    <property type="entry name" value="PKS_DH"/>
</dbReference>
<dbReference type="InterPro" id="IPR050091">
    <property type="entry name" value="PKS_NRPS_Biosynth_Enz"/>
</dbReference>
<evidence type="ECO:0000256" key="6">
    <source>
        <dbReference type="ARBA" id="ARBA00023268"/>
    </source>
</evidence>
<feature type="domain" description="PKS/mFAS DH" evidence="11">
    <location>
        <begin position="937"/>
        <end position="1247"/>
    </location>
</feature>
<dbReference type="CDD" id="cd02440">
    <property type="entry name" value="AdoMet_MTases"/>
    <property type="match status" value="1"/>
</dbReference>
<evidence type="ECO:0000256" key="7">
    <source>
        <dbReference type="PROSITE-ProRule" id="PRU01363"/>
    </source>
</evidence>
<dbReference type="CDD" id="cd00833">
    <property type="entry name" value="PKS"/>
    <property type="match status" value="1"/>
</dbReference>
<dbReference type="GO" id="GO:0004315">
    <property type="term" value="F:3-oxoacyl-[acyl-carrier-protein] synthase activity"/>
    <property type="evidence" value="ECO:0007669"/>
    <property type="project" value="InterPro"/>
</dbReference>
<dbReference type="GO" id="GO:0008168">
    <property type="term" value="F:methyltransferase activity"/>
    <property type="evidence" value="ECO:0007669"/>
    <property type="project" value="UniProtKB-KW"/>
</dbReference>
<reference evidence="12 13" key="1">
    <citation type="submission" date="2018-12" db="EMBL/GenBank/DDBJ databases">
        <title>Draft genome sequence of Xylaria grammica IHI A82.</title>
        <authorList>
            <person name="Buettner E."/>
            <person name="Kellner H."/>
        </authorList>
    </citation>
    <scope>NUCLEOTIDE SEQUENCE [LARGE SCALE GENOMIC DNA]</scope>
    <source>
        <strain evidence="12 13">IHI A82</strain>
    </source>
</reference>
<dbReference type="InterPro" id="IPR014043">
    <property type="entry name" value="Acyl_transferase_dom"/>
</dbReference>
<dbReference type="InterPro" id="IPR014031">
    <property type="entry name" value="Ketoacyl_synth_C"/>
</dbReference>
<evidence type="ECO:0000259" key="9">
    <source>
        <dbReference type="PROSITE" id="PS50075"/>
    </source>
</evidence>
<protein>
    <submittedName>
        <fullName evidence="12">Uncharacterized protein</fullName>
    </submittedName>
</protein>
<evidence type="ECO:0000256" key="8">
    <source>
        <dbReference type="SAM" id="MobiDB-lite"/>
    </source>
</evidence>
<dbReference type="SMART" id="SM00827">
    <property type="entry name" value="PKS_AT"/>
    <property type="match status" value="1"/>
</dbReference>
<dbReference type="InterPro" id="IPR036291">
    <property type="entry name" value="NAD(P)-bd_dom_sf"/>
</dbReference>
<dbReference type="InterPro" id="IPR036736">
    <property type="entry name" value="ACP-like_sf"/>
</dbReference>
<dbReference type="PROSITE" id="PS00012">
    <property type="entry name" value="PHOSPHOPANTETHEINE"/>
    <property type="match status" value="1"/>
</dbReference>
<dbReference type="Gene3D" id="3.40.50.150">
    <property type="entry name" value="Vaccinia Virus protein VP39"/>
    <property type="match status" value="1"/>
</dbReference>
<dbReference type="PANTHER" id="PTHR43775">
    <property type="entry name" value="FATTY ACID SYNTHASE"/>
    <property type="match status" value="1"/>
</dbReference>
<dbReference type="InterPro" id="IPR009081">
    <property type="entry name" value="PP-bd_ACP"/>
</dbReference>
<dbReference type="Gene3D" id="3.30.70.3290">
    <property type="match status" value="1"/>
</dbReference>
<dbReference type="EMBL" id="RYZI01000108">
    <property type="protein sequence ID" value="RWA10608.1"/>
    <property type="molecule type" value="Genomic_DNA"/>
</dbReference>
<dbReference type="PROSITE" id="PS50075">
    <property type="entry name" value="CARRIER"/>
    <property type="match status" value="1"/>
</dbReference>
<feature type="domain" description="Carrier" evidence="9">
    <location>
        <begin position="2419"/>
        <end position="2494"/>
    </location>
</feature>
<dbReference type="SUPFAM" id="SSF52151">
    <property type="entry name" value="FabD/lysophospholipase-like"/>
    <property type="match status" value="1"/>
</dbReference>
<dbReference type="InterPro" id="IPR049552">
    <property type="entry name" value="PKS_DH_N"/>
</dbReference>
<gene>
    <name evidence="12" type="ORF">EKO27_g4504</name>
</gene>
<dbReference type="InterPro" id="IPR020841">
    <property type="entry name" value="PKS_Beta-ketoAc_synthase_dom"/>
</dbReference>
<comment type="caution">
    <text evidence="12">The sequence shown here is derived from an EMBL/GenBank/DDBJ whole genome shotgun (WGS) entry which is preliminary data.</text>
</comment>
<dbReference type="InterPro" id="IPR013120">
    <property type="entry name" value="FAR_NAD-bd"/>
</dbReference>
<evidence type="ECO:0000313" key="13">
    <source>
        <dbReference type="Proteomes" id="UP000286045"/>
    </source>
</evidence>
<dbReference type="InterPro" id="IPR042104">
    <property type="entry name" value="PKS_dehydratase_sf"/>
</dbReference>
<dbReference type="InterPro" id="IPR006162">
    <property type="entry name" value="Ppantetheine_attach_site"/>
</dbReference>
<dbReference type="SUPFAM" id="SSF47336">
    <property type="entry name" value="ACP-like"/>
    <property type="match status" value="1"/>
</dbReference>
<dbReference type="Gene3D" id="3.40.50.720">
    <property type="entry name" value="NAD(P)-binding Rossmann-like Domain"/>
    <property type="match status" value="2"/>
</dbReference>
<keyword evidence="4" id="KW-0808">Transferase</keyword>
<dbReference type="InterPro" id="IPR016039">
    <property type="entry name" value="Thiolase-like"/>
</dbReference>
<dbReference type="FunFam" id="3.40.47.10:FF:000019">
    <property type="entry name" value="Polyketide synthase type I"/>
    <property type="match status" value="1"/>
</dbReference>
<dbReference type="InterPro" id="IPR016036">
    <property type="entry name" value="Malonyl_transacylase_ACP-bd"/>
</dbReference>
<dbReference type="GO" id="GO:0032259">
    <property type="term" value="P:methylation"/>
    <property type="evidence" value="ECO:0007669"/>
    <property type="project" value="UniProtKB-KW"/>
</dbReference>
<dbReference type="Pfam" id="PF07993">
    <property type="entry name" value="NAD_binding_4"/>
    <property type="match status" value="2"/>
</dbReference>
<dbReference type="Pfam" id="PF21089">
    <property type="entry name" value="PKS_DH_N"/>
    <property type="match status" value="1"/>
</dbReference>
<dbReference type="SUPFAM" id="SSF53335">
    <property type="entry name" value="S-adenosyl-L-methionine-dependent methyltransferases"/>
    <property type="match status" value="1"/>
</dbReference>
<dbReference type="InterPro" id="IPR057326">
    <property type="entry name" value="KR_dom"/>
</dbReference>
<dbReference type="PROSITE" id="PS52004">
    <property type="entry name" value="KS3_2"/>
    <property type="match status" value="1"/>
</dbReference>
<dbReference type="Pfam" id="PF08659">
    <property type="entry name" value="KR"/>
    <property type="match status" value="1"/>
</dbReference>
<dbReference type="Pfam" id="PF02801">
    <property type="entry name" value="Ketoacyl-synt_C"/>
    <property type="match status" value="1"/>
</dbReference>
<keyword evidence="2" id="KW-0597">Phosphoprotein</keyword>
<dbReference type="SUPFAM" id="SSF55048">
    <property type="entry name" value="Probable ACP-binding domain of malonyl-CoA ACP transacylase"/>
    <property type="match status" value="1"/>
</dbReference>
<feature type="region of interest" description="C-terminal hotdog fold" evidence="7">
    <location>
        <begin position="1091"/>
        <end position="1247"/>
    </location>
</feature>
<dbReference type="PANTHER" id="PTHR43775:SF20">
    <property type="entry name" value="HYBRID PKS-NRPS SYNTHETASE APDA"/>
    <property type="match status" value="1"/>
</dbReference>
<keyword evidence="1" id="KW-0596">Phosphopantetheine</keyword>
<dbReference type="GO" id="GO:0044550">
    <property type="term" value="P:secondary metabolite biosynthetic process"/>
    <property type="evidence" value="ECO:0007669"/>
    <property type="project" value="TreeGrafter"/>
</dbReference>
<evidence type="ECO:0000256" key="1">
    <source>
        <dbReference type="ARBA" id="ARBA00022450"/>
    </source>
</evidence>
<dbReference type="InterPro" id="IPR049900">
    <property type="entry name" value="PKS_mFAS_DH"/>
</dbReference>
<dbReference type="InterPro" id="IPR049551">
    <property type="entry name" value="PKS_DH_C"/>
</dbReference>
<feature type="active site" description="Proton acceptor; for dehydratase activity" evidence="7">
    <location>
        <position position="969"/>
    </location>
</feature>
<dbReference type="Pfam" id="PF14765">
    <property type="entry name" value="PS-DH"/>
    <property type="match status" value="1"/>
</dbReference>
<name>A0A439D876_9PEZI</name>
<dbReference type="InterPro" id="IPR018201">
    <property type="entry name" value="Ketoacyl_synth_AS"/>
</dbReference>
<dbReference type="Pfam" id="PF00109">
    <property type="entry name" value="ketoacyl-synt"/>
    <property type="match status" value="1"/>
</dbReference>
<feature type="active site" description="Proton donor; for dehydratase activity" evidence="7">
    <location>
        <position position="1151"/>
    </location>
</feature>
<dbReference type="GO" id="GO:0004312">
    <property type="term" value="F:fatty acid synthase activity"/>
    <property type="evidence" value="ECO:0007669"/>
    <property type="project" value="TreeGrafter"/>
</dbReference>
<dbReference type="InterPro" id="IPR016035">
    <property type="entry name" value="Acyl_Trfase/lysoPLipase"/>
</dbReference>
<dbReference type="SMART" id="SM00822">
    <property type="entry name" value="PKS_KR"/>
    <property type="match status" value="1"/>
</dbReference>
<dbReference type="SMART" id="SM00826">
    <property type="entry name" value="PKS_DH"/>
    <property type="match status" value="1"/>
</dbReference>
<feature type="domain" description="Ketosynthase family 3 (KS3)" evidence="10">
    <location>
        <begin position="6"/>
        <end position="440"/>
    </location>
</feature>
<evidence type="ECO:0000256" key="5">
    <source>
        <dbReference type="ARBA" id="ARBA00023002"/>
    </source>
</evidence>
<keyword evidence="3" id="KW-0489">Methyltransferase</keyword>
<evidence type="ECO:0000256" key="3">
    <source>
        <dbReference type="ARBA" id="ARBA00022603"/>
    </source>
</evidence>
<dbReference type="SUPFAM" id="SSF51735">
    <property type="entry name" value="NAD(P)-binding Rossmann-fold domains"/>
    <property type="match status" value="2"/>
</dbReference>
<dbReference type="PROSITE" id="PS00606">
    <property type="entry name" value="KS3_1"/>
    <property type="match status" value="1"/>
</dbReference>
<sequence length="2898" mass="316828">MATQTNEPIAIVGSACRFAGSASSPSKLWELLSEPQDLRQEIPESRFKYQGFYHPDGTYHGHSNVKHAYFLEDDPGVFDAEFFGIRPAEAKALDPQQRILLEVAYEGLESAGMSVPALRGSDTAVYAGSMGDDYAKMILEDIQDAPTYYATGAARSILSNRVSYTFDWHGPSISIDTACSSSLVAVHMALQALRAGDCRMALACGTNLILGPENFIIESTLGMLSPDGRSRMWDQGANGYARGDGVAVLVLKTLRSALEDGDNIECIIRETGLNQDGATAGITMPSASAQAALIRKTYARAGLDLFQPQDRPQFFEAHGTGTPAGDPIEAEAIYNVFSAAGDDDKSGKPLYVGSIKTIFGHTEGTAGIAALLKASLALQNKRIPPNLLFEKLSDRVAPFYKQVEIPQKALPWPDVAGERRRASVNSFGFGGANAHAILESFDTTQDIDEVQGPLFTPFVFSAYSESSLTNMLRDYSTFLNDGGKAISTNDLAWTLRQRRSVLSWRTSVVASSPCDLATKLLNHLNDSGSGVGVRALADPNSRILGIFTGQGAQYMRMGAELIQSSETARSIIQELESFLRDIPHGDAPAWSLVDELLAEPVSRIHEAAISQPLCTAVQILLVDLLRLGGVRFDTVVGHSSGEIAAAYAAGFLSARDAMVISYYRGVHLSLACSPNGPDVRGAMLAVETSPEDATELCADRVFRGRMVIAAVNSPSSVTLSGDEEAIAELEEILQDEGTFYRRLKVNRAYHSPHMLPCYDPYVVSLRRYGIKPLTPEPNDSIWFSSVTNKAIDVNTAGLGDIYWAENLTRPVLFSQAISTALVARPCDVVLEVGPHPALKSPARTTILDVLGKELPYHATLTRGKTAVEAMSSALGSLWSHLGPSRVDLDSYERAMTGDKRPYRLVKGLPTYPWNHGTRYWHESRASRKLRRHPVANHPLLGHESADSASHNLSWKHLLRVKEMPWLTGHRVQGQIVFPAAGYICAAVEAARHMSEVAAPGHGVQLIKLEEFVIHQAIVFDESDGGIEASISITNITSQLPSRVKAHFTYSAALSPEQTDDLVLVASCDVEVELGEADKSLLSVRKNEPPHMIEVDHEHFYAALKDLGYEFSGRFRSLSSMRRKHARSSCLVQPGPLDEDDKALLIPPSELDACLQSIMLAYSYPYDGRLRALHLPTTIGEMIFNPAELGTASETQDSSFSIDGTVTSRKLAQRGIIGHSYVSRGSSQNVAIRIQDAVFIPLGNSGTDDRKIFSKANLILDKADGSVAARGIPLTRENGVGIDLLERIAIFYLRKFDREIPLDHPARFQDPTDSYLTFARHTASVAEAGRHKWYQQDWLQDSLEDVLEASKPYSHCPDVQITHLVGTKMPSVFAGEGTMLEYLRADDNDILDRYYVEALGLKESANWVSRTVKQLTDRYRHLNILEIGAGTGGATKAIFREISSSFSSYTYTDISAAFFENAASAFSRYKDRMVFKTLNVENDPTEQGFPEGTYDLVVCFFILHATSDITRCLRNIRKLLKPGGFLVVGEGQNAWEGAATMGFIFGPLSGWWVGANEGRVLSPYVPIQDWDKHLRAAGFSGVDTTPPKEFLESYSVFHFVSQAVDDYVSFLREPLHVSWDMPTIEKLVIIGGQTTRTSHLVTQLKDIFASQPFVTRCYSFLTLLDVDYQLVDASSTVLCLTELDSPVFKDITADRFLALRSLFQTGKTLLWVTSGRLADEPFSQMTVGLSRVAANEAPDLRIQQLEVADISATTAEYLAETLLRFSATARKSDNVLWSVEPEIVNDGDGQQLLARLEQIPELNDRYNSDQKLISHELDFQALDIPVALEYNDGSYIASKLIFDDASSIGIEPAESLVTLHTKYSTISAVKTLVGNRFVVLALSPETGAEYLALISTVVSSIFTAPKESLVPYSALPGLSDIDYLSTVSAHLVAAEILRPQNKGRTIMVHNAPEIVAHALASQAAEKGVKIAYTTDFTGGKTGPSLIQLPQHITQSDVDEIFLPAKLSSFVGFSRTGTQASNNEKILMKCLNGRCQSFLTAETLYPPTASDSWSSATILEEDYINPILEAAQLIARPDQGGCDTFPSTVPLDALVRGSRPEDSLGIVDWANTTLLPVTISRLDRAPRFKSHGTYWIVGISRALGISLVDWLISNGAMNVVITSRDPEIDPGWISAHKRKGVDVVVLPCDIMNEQKLQSVHAHICATLPPILGVIQGAMVLHDTLLRNMTFEQFREVMGPKVDGSIYLDRIFYETDLDFFLLVSSINCVIGNAGQANYAAANTFMCGLAAHRRKRGLRSAAVNIGAIIGAGYVARQSRKEQDSIVERYLLQRLSEEDWCQAISEAIEACRRDSPHGPELTTGLTEVSLEAATAPNAPNWCSNPRFSAFVTAQEAIVDEEQDEVALALGEQLRQCQSEQEAYHVIESAFATQLRVVLQVSTSDQDLMASRGNEIGLDSLISVDIRSWFLKHLQVNVPVLKIMSNNTMSSLIQYAIESLPPELLPGTDNQKAAAQKPESQATHVSVNGESSTQAPQDHGNSSSAPPTKPETNGVQKTESAHNSPIDWNLESRPPADMADVIIDTELHPVRFPPRTIVLTGSTGLLGHHILSHFLSFPSVEKVICLAVRSLALRLKQNTLPQDPRISYYDGDLSDPLLGLSDQEAGKIFAEADVVVHNAADTSHLKHYVDRQIPFHYISSAGLGIYHEKSSTAGFPPGSVIVPPEKTPDGSFGYACSKYACERFLERMSAEYAMRIVIHRPSTIIREGEDAIGPTADKDWINAFLAYVKKLRAVPAMERKDGALDLVNVRSVCEDISRQLFASASSQGGANVTYVHEVGDEVIPLDTLADLGLKDQGVPYDIVPRAEWMAIAISKGLHPGVAALIDDMAEGGEEYPKLLKGASS</sequence>
<dbReference type="Gene3D" id="3.40.366.10">
    <property type="entry name" value="Malonyl-Coenzyme A Acyl Carrier Protein, domain 2"/>
    <property type="match status" value="1"/>
</dbReference>
<dbReference type="InterPro" id="IPR013968">
    <property type="entry name" value="PKS_KR"/>
</dbReference>
<dbReference type="InterPro" id="IPR001227">
    <property type="entry name" value="Ac_transferase_dom_sf"/>
</dbReference>
<dbReference type="Pfam" id="PF08242">
    <property type="entry name" value="Methyltransf_12"/>
    <property type="match status" value="1"/>
</dbReference>
<dbReference type="PROSITE" id="PS52019">
    <property type="entry name" value="PKS_MFAS_DH"/>
    <property type="match status" value="1"/>
</dbReference>